<dbReference type="GeneID" id="85305862"/>
<dbReference type="AlphaFoldDB" id="A0AAJ0BVJ4"/>
<dbReference type="RefSeq" id="XP_060280035.1">
    <property type="nucleotide sequence ID" value="XM_060422675.1"/>
</dbReference>
<organism evidence="1 2">
    <name type="scientific">Phialemonium atrogriseum</name>
    <dbReference type="NCBI Taxonomy" id="1093897"/>
    <lineage>
        <taxon>Eukaryota</taxon>
        <taxon>Fungi</taxon>
        <taxon>Dikarya</taxon>
        <taxon>Ascomycota</taxon>
        <taxon>Pezizomycotina</taxon>
        <taxon>Sordariomycetes</taxon>
        <taxon>Sordariomycetidae</taxon>
        <taxon>Cephalothecales</taxon>
        <taxon>Cephalothecaceae</taxon>
        <taxon>Phialemonium</taxon>
    </lineage>
</organism>
<name>A0AAJ0BVJ4_9PEZI</name>
<dbReference type="PANTHER" id="PTHR35186:SF4">
    <property type="entry name" value="PRION-INHIBITION AND PROPAGATION HELO DOMAIN-CONTAINING PROTEIN"/>
    <property type="match status" value="1"/>
</dbReference>
<evidence type="ECO:0000313" key="2">
    <source>
        <dbReference type="Proteomes" id="UP001244011"/>
    </source>
</evidence>
<gene>
    <name evidence="1" type="ORF">QBC33DRAFT_212175</name>
</gene>
<reference evidence="1" key="1">
    <citation type="submission" date="2023-06" db="EMBL/GenBank/DDBJ databases">
        <title>Genome-scale phylogeny and comparative genomics of the fungal order Sordariales.</title>
        <authorList>
            <consortium name="Lawrence Berkeley National Laboratory"/>
            <person name="Hensen N."/>
            <person name="Bonometti L."/>
            <person name="Westerberg I."/>
            <person name="Brannstrom I.O."/>
            <person name="Guillou S."/>
            <person name="Cros-Aarteil S."/>
            <person name="Calhoun S."/>
            <person name="Haridas S."/>
            <person name="Kuo A."/>
            <person name="Mondo S."/>
            <person name="Pangilinan J."/>
            <person name="Riley R."/>
            <person name="Labutti K."/>
            <person name="Andreopoulos B."/>
            <person name="Lipzen A."/>
            <person name="Chen C."/>
            <person name="Yanf M."/>
            <person name="Daum C."/>
            <person name="Ng V."/>
            <person name="Clum A."/>
            <person name="Steindorff A."/>
            <person name="Ohm R."/>
            <person name="Martin F."/>
            <person name="Silar P."/>
            <person name="Natvig D."/>
            <person name="Lalanne C."/>
            <person name="Gautier V."/>
            <person name="Ament-Velasquez S.L."/>
            <person name="Kruys A."/>
            <person name="Hutchinson M.I."/>
            <person name="Powell A.J."/>
            <person name="Barry K."/>
            <person name="Miller A.N."/>
            <person name="Grigoriev I.V."/>
            <person name="Debuchy R."/>
            <person name="Gladieux P."/>
            <person name="Thoren M.H."/>
            <person name="Johannesson H."/>
        </authorList>
    </citation>
    <scope>NUCLEOTIDE SEQUENCE</scope>
    <source>
        <strain evidence="1">8032-3</strain>
    </source>
</reference>
<evidence type="ECO:0000313" key="1">
    <source>
        <dbReference type="EMBL" id="KAK1763822.1"/>
    </source>
</evidence>
<proteinExistence type="predicted"/>
<dbReference type="EMBL" id="MU839024">
    <property type="protein sequence ID" value="KAK1763822.1"/>
    <property type="molecule type" value="Genomic_DNA"/>
</dbReference>
<accession>A0AAJ0BVJ4</accession>
<dbReference type="PANTHER" id="PTHR35186">
    <property type="entry name" value="ANK_REP_REGION DOMAIN-CONTAINING PROTEIN"/>
    <property type="match status" value="1"/>
</dbReference>
<dbReference type="Proteomes" id="UP001244011">
    <property type="component" value="Unassembled WGS sequence"/>
</dbReference>
<comment type="caution">
    <text evidence="1">The sequence shown here is derived from an EMBL/GenBank/DDBJ whole genome shotgun (WGS) entry which is preliminary data.</text>
</comment>
<sequence length="174" mass="19055">MSSTQTLVQDPEIPVLIPTSPTHVQLQVSNIYQVVHGTSKRPATDCYGYIIDANHRFTVSPQHPEPELCSAVTLGQVLAGKAPGLVALGYSEKLKISVVSINVLHLHTTPWLAKVEPATLLPGRIMESGGGNHWDAVNWCLRSVFRIQGLSDGTFCQSYYEAVVAQLEEDTKYL</sequence>
<protein>
    <submittedName>
        <fullName evidence="1">Uncharacterized protein</fullName>
    </submittedName>
</protein>
<keyword evidence="2" id="KW-1185">Reference proteome</keyword>